<evidence type="ECO:0000313" key="1">
    <source>
        <dbReference type="EMBL" id="WVZ01019.1"/>
    </source>
</evidence>
<proteinExistence type="predicted"/>
<accession>A0AAQ3N185</accession>
<evidence type="ECO:0000313" key="2">
    <source>
        <dbReference type="Proteomes" id="UP001374535"/>
    </source>
</evidence>
<name>A0AAQ3N185_VIGMU</name>
<reference evidence="1 2" key="1">
    <citation type="journal article" date="2023" name="Life. Sci Alliance">
        <title>Evolutionary insights into 3D genome organization and epigenetic landscape of Vigna mungo.</title>
        <authorList>
            <person name="Junaid A."/>
            <person name="Singh B."/>
            <person name="Bhatia S."/>
        </authorList>
    </citation>
    <scope>NUCLEOTIDE SEQUENCE [LARGE SCALE GENOMIC DNA]</scope>
    <source>
        <strain evidence="1">Urdbean</strain>
    </source>
</reference>
<organism evidence="1 2">
    <name type="scientific">Vigna mungo</name>
    <name type="common">Black gram</name>
    <name type="synonym">Phaseolus mungo</name>
    <dbReference type="NCBI Taxonomy" id="3915"/>
    <lineage>
        <taxon>Eukaryota</taxon>
        <taxon>Viridiplantae</taxon>
        <taxon>Streptophyta</taxon>
        <taxon>Embryophyta</taxon>
        <taxon>Tracheophyta</taxon>
        <taxon>Spermatophyta</taxon>
        <taxon>Magnoliopsida</taxon>
        <taxon>eudicotyledons</taxon>
        <taxon>Gunneridae</taxon>
        <taxon>Pentapetalae</taxon>
        <taxon>rosids</taxon>
        <taxon>fabids</taxon>
        <taxon>Fabales</taxon>
        <taxon>Fabaceae</taxon>
        <taxon>Papilionoideae</taxon>
        <taxon>50 kb inversion clade</taxon>
        <taxon>NPAAA clade</taxon>
        <taxon>indigoferoid/millettioid clade</taxon>
        <taxon>Phaseoleae</taxon>
        <taxon>Vigna</taxon>
    </lineage>
</organism>
<gene>
    <name evidence="1" type="ORF">V8G54_027088</name>
</gene>
<protein>
    <submittedName>
        <fullName evidence="1">Uncharacterized protein</fullName>
    </submittedName>
</protein>
<dbReference type="Proteomes" id="UP001374535">
    <property type="component" value="Chromosome 8"/>
</dbReference>
<dbReference type="AlphaFoldDB" id="A0AAQ3N185"/>
<keyword evidence="2" id="KW-1185">Reference proteome</keyword>
<sequence length="116" mass="12678">MMNTHIPTTIPAIAPVDSPCEGTLKFGVTVIADIRGPYIPLSGIALVPFPAQDKWISKVLWVTFTLNSLVIPLPTPPASSTMLKSFKYLKPWIETSNTRFPRLVNALSSENVISAK</sequence>
<dbReference type="EMBL" id="CP144693">
    <property type="protein sequence ID" value="WVZ01019.1"/>
    <property type="molecule type" value="Genomic_DNA"/>
</dbReference>